<reference evidence="3" key="1">
    <citation type="submission" date="2010-02" db="EMBL/GenBank/DDBJ databases">
        <title>The Genome Sequence of Prevotella oris strain C735.</title>
        <authorList>
            <consortium name="The Broad Institute Genome Sequencing Platform"/>
            <person name="Ward D."/>
            <person name="Feldgarden M."/>
            <person name="Earl A."/>
            <person name="Young S.K."/>
            <person name="Zeng Q."/>
            <person name="Koehrsen M."/>
            <person name="Alvarado L."/>
            <person name="Berlin A."/>
            <person name="Bochicchio J."/>
            <person name="Borenstein D."/>
            <person name="Chapman S.B."/>
            <person name="Chen Z."/>
            <person name="Engels R."/>
            <person name="Freedman E."/>
            <person name="Gellesch M."/>
            <person name="Goldberg J."/>
            <person name="Griggs A."/>
            <person name="Gujja S."/>
            <person name="Heilman E."/>
            <person name="Heiman D."/>
            <person name="Hepburn T."/>
            <person name="Howarth C."/>
            <person name="Jen D."/>
            <person name="Larson L."/>
            <person name="Mehta T."/>
            <person name="Park D."/>
            <person name="Pearson M."/>
            <person name="Roberts A."/>
            <person name="Saif S."/>
            <person name="Shea T."/>
            <person name="Shenoy N."/>
            <person name="Sisk P."/>
            <person name="Stolte C."/>
            <person name="Sykes S."/>
            <person name="Thomson T."/>
            <person name="Walk T."/>
            <person name="White J."/>
            <person name="Yandava C."/>
            <person name="Sibley C.D."/>
            <person name="Field T.R."/>
            <person name="Grinwis M."/>
            <person name="Eshaghurshan C.S."/>
            <person name="Surette M.G."/>
            <person name="Haas B."/>
            <person name="Nusbaum C."/>
            <person name="Birren B."/>
        </authorList>
    </citation>
    <scope>NUCLEOTIDE SEQUENCE [LARGE SCALE GENOMIC DNA]</scope>
    <source>
        <strain evidence="3">C505</strain>
    </source>
</reference>
<feature type="compositionally biased region" description="Acidic residues" evidence="1">
    <location>
        <begin position="31"/>
        <end position="40"/>
    </location>
</feature>
<accession>F2UW78</accession>
<dbReference type="Proteomes" id="UP000004668">
    <property type="component" value="Unassembled WGS sequence"/>
</dbReference>
<comment type="caution">
    <text evidence="2">The sequence shown here is derived from an EMBL/GenBank/DDBJ whole genome shotgun (WGS) entry which is preliminary data.</text>
</comment>
<evidence type="ECO:0000313" key="3">
    <source>
        <dbReference type="Proteomes" id="UP000004668"/>
    </source>
</evidence>
<dbReference type="AlphaFoldDB" id="F2UW78"/>
<proteinExistence type="predicted"/>
<dbReference type="HOGENOM" id="CLU_193329_0_0_11"/>
<gene>
    <name evidence="2" type="ORF">HMPREF0059_00681</name>
</gene>
<protein>
    <submittedName>
        <fullName evidence="2">Uncharacterized protein</fullName>
    </submittedName>
</protein>
<feature type="region of interest" description="Disordered" evidence="1">
    <location>
        <begin position="1"/>
        <end position="84"/>
    </location>
</feature>
<dbReference type="EMBL" id="ACRE02000028">
    <property type="protein sequence ID" value="EGE39331.1"/>
    <property type="molecule type" value="Genomic_DNA"/>
</dbReference>
<feature type="compositionally biased region" description="Low complexity" evidence="1">
    <location>
        <begin position="41"/>
        <end position="65"/>
    </location>
</feature>
<evidence type="ECO:0000313" key="2">
    <source>
        <dbReference type="EMBL" id="EGE39331.1"/>
    </source>
</evidence>
<name>F2UW78_ACTVI</name>
<evidence type="ECO:0000256" key="1">
    <source>
        <dbReference type="SAM" id="MobiDB-lite"/>
    </source>
</evidence>
<dbReference type="eggNOG" id="ENOG5031ZYQ">
    <property type="taxonomic scope" value="Bacteria"/>
</dbReference>
<feature type="non-terminal residue" evidence="2">
    <location>
        <position position="84"/>
    </location>
</feature>
<organism evidence="2 3">
    <name type="scientific">Actinomyces viscosus C505</name>
    <dbReference type="NCBI Taxonomy" id="562973"/>
    <lineage>
        <taxon>Bacteria</taxon>
        <taxon>Bacillati</taxon>
        <taxon>Actinomycetota</taxon>
        <taxon>Actinomycetes</taxon>
        <taxon>Actinomycetales</taxon>
        <taxon>Actinomycetaceae</taxon>
        <taxon>Actinomyces</taxon>
    </lineage>
</organism>
<reference evidence="2 3" key="2">
    <citation type="submission" date="2011-10" db="EMBL/GenBank/DDBJ databases">
        <title>The Genome Sequence of Actinomyces viscosus C505.</title>
        <authorList>
            <consortium name="The Broad Institute Genome Sequencing Platform"/>
            <consortium name="The Broad Institute Genome Sequencing Center for Infectious Disease"/>
            <person name="Earl A."/>
            <person name="Ward D."/>
            <person name="Feldgarden M."/>
            <person name="Gevers D."/>
            <person name="Sibley C.D."/>
            <person name="Field T.R."/>
            <person name="Grinwis M."/>
            <person name="Eshaghurshan C.S."/>
            <person name="Surette M.G."/>
            <person name="Young S.K."/>
            <person name="Zeng Q."/>
            <person name="Gargeya S."/>
            <person name="Fitzgerald M."/>
            <person name="Haas B."/>
            <person name="Abouelleil A."/>
            <person name="Alvarado L."/>
            <person name="Arachchi H.M."/>
            <person name="Berlin A."/>
            <person name="Brown A."/>
            <person name="Chapman S.B."/>
            <person name="Chen Z."/>
            <person name="Dunbar C."/>
            <person name="Freedman E."/>
            <person name="Gearin G."/>
            <person name="Goldberg J."/>
            <person name="Griggs A."/>
            <person name="Gujja S."/>
            <person name="Heiman D."/>
            <person name="Howarth C."/>
            <person name="Larson L."/>
            <person name="Lui A."/>
            <person name="MacDonald P.J.P."/>
            <person name="Montmayeur A."/>
            <person name="Murphy C."/>
            <person name="Neiman D."/>
            <person name="Pearson M."/>
            <person name="Priest M."/>
            <person name="Roberts A."/>
            <person name="Saif S."/>
            <person name="Shea T."/>
            <person name="Shenoy N."/>
            <person name="Sisk P."/>
            <person name="Stolte C."/>
            <person name="Sykes S."/>
            <person name="Wortman J."/>
            <person name="Nusbaum C."/>
            <person name="Birren B."/>
        </authorList>
    </citation>
    <scope>NUCLEOTIDE SEQUENCE [LARGE SCALE GENOMIC DNA]</scope>
    <source>
        <strain evidence="2 3">C505</strain>
    </source>
</reference>
<sequence>MTNDAPHSAPTPLSRFLGGWMRHSSPQEPEQVPDDAEATEAAETLEAAEATEAAESAVSPEAASTDGPAVSAEVPGPDAQSEPD</sequence>
<dbReference type="RefSeq" id="WP_003787440.1">
    <property type="nucleotide sequence ID" value="NZ_KI391968.1"/>
</dbReference>